<dbReference type="EMBL" id="FNUG01000010">
    <property type="protein sequence ID" value="SEF10360.1"/>
    <property type="molecule type" value="Genomic_DNA"/>
</dbReference>
<dbReference type="InterPro" id="IPR049281">
    <property type="entry name" value="BVU_3817-like_C_sf"/>
</dbReference>
<dbReference type="Pfam" id="PF18347">
    <property type="entry name" value="DUF5606"/>
    <property type="match status" value="1"/>
</dbReference>
<dbReference type="Gene3D" id="1.10.10.1650">
    <property type="match status" value="1"/>
</dbReference>
<dbReference type="InterPro" id="IPR049282">
    <property type="entry name" value="BVU_3817_N_sf"/>
</dbReference>
<evidence type="ECO:0000259" key="2">
    <source>
        <dbReference type="Pfam" id="PF21186"/>
    </source>
</evidence>
<dbReference type="Proteomes" id="UP000199448">
    <property type="component" value="Unassembled WGS sequence"/>
</dbReference>
<reference evidence="3 4" key="1">
    <citation type="submission" date="2016-10" db="EMBL/GenBank/DDBJ databases">
        <authorList>
            <person name="de Groot N.N."/>
        </authorList>
    </citation>
    <scope>NUCLEOTIDE SEQUENCE [LARGE SCALE GENOMIC DNA]</scope>
    <source>
        <strain evidence="3 4">DSM 23553</strain>
    </source>
</reference>
<gene>
    <name evidence="3" type="ORF">SAMN04488034_11055</name>
</gene>
<feature type="domain" description="DUF6852" evidence="2">
    <location>
        <begin position="51"/>
        <end position="119"/>
    </location>
</feature>
<dbReference type="InterPro" id="IPR041218">
    <property type="entry name" value="DUF5606"/>
</dbReference>
<proteinExistence type="predicted"/>
<evidence type="ECO:0000313" key="4">
    <source>
        <dbReference type="Proteomes" id="UP000199448"/>
    </source>
</evidence>
<dbReference type="AlphaFoldDB" id="A0A1H5P9J1"/>
<name>A0A1H5P9J1_9FLAO</name>
<dbReference type="RefSeq" id="WP_093114220.1">
    <property type="nucleotide sequence ID" value="NZ_FNGG01000010.1"/>
</dbReference>
<dbReference type="Pfam" id="PF21186">
    <property type="entry name" value="DUF6852"/>
    <property type="match status" value="1"/>
</dbReference>
<dbReference type="STRING" id="390640.SAMN04488034_11055"/>
<sequence>MKLDKVMSISGKPGLYELKAQTRGGFVAESMLDGRKLTVNLRHNVSLLSEIAIYTYTEEVPLREVFQKIKEKENGGEAINHKESKAKLEEYFSEVLPEYDEDRVYASDIKKIVQWYNLLISKGYDDFSAPEKDSADEEE</sequence>
<feature type="domain" description="DUF5606" evidence="1">
    <location>
        <begin position="3"/>
        <end position="48"/>
    </location>
</feature>
<accession>A0A1H5P9J1</accession>
<keyword evidence="4" id="KW-1185">Reference proteome</keyword>
<dbReference type="Gene3D" id="2.30.30.730">
    <property type="match status" value="1"/>
</dbReference>
<dbReference type="InterPro" id="IPR049280">
    <property type="entry name" value="DUF6852"/>
</dbReference>
<evidence type="ECO:0000259" key="1">
    <source>
        <dbReference type="Pfam" id="PF18347"/>
    </source>
</evidence>
<evidence type="ECO:0000313" key="3">
    <source>
        <dbReference type="EMBL" id="SEF10360.1"/>
    </source>
</evidence>
<organism evidence="3 4">
    <name type="scientific">Salinimicrobium catena</name>
    <dbReference type="NCBI Taxonomy" id="390640"/>
    <lineage>
        <taxon>Bacteria</taxon>
        <taxon>Pseudomonadati</taxon>
        <taxon>Bacteroidota</taxon>
        <taxon>Flavobacteriia</taxon>
        <taxon>Flavobacteriales</taxon>
        <taxon>Flavobacteriaceae</taxon>
        <taxon>Salinimicrobium</taxon>
    </lineage>
</organism>
<protein>
    <submittedName>
        <fullName evidence="3">Uncharacterized protein</fullName>
    </submittedName>
</protein>
<dbReference type="OrthoDB" id="675198at2"/>